<protein>
    <submittedName>
        <fullName evidence="2">Uncharacterized protein</fullName>
    </submittedName>
</protein>
<accession>A0AC34GFU2</accession>
<evidence type="ECO:0000313" key="1">
    <source>
        <dbReference type="Proteomes" id="UP000887579"/>
    </source>
</evidence>
<evidence type="ECO:0000313" key="2">
    <source>
        <dbReference type="WBParaSite" id="ES5_v2.g28500.t1"/>
    </source>
</evidence>
<name>A0AC34GFU2_9BILA</name>
<sequence length="120" mass="14317">MLPHENESSKRFDQCDNIQDNLYDRRIPLHSDLAYQHGILFEAKYIRSMEINRPTLLIEIVAAMWRFRYEFKERNIKKKPVDIVVSVEGVKVVLKQEKNEQKEQSLGESKRLVMFHPICK</sequence>
<dbReference type="Proteomes" id="UP000887579">
    <property type="component" value="Unplaced"/>
</dbReference>
<proteinExistence type="predicted"/>
<organism evidence="1 2">
    <name type="scientific">Panagrolaimus sp. ES5</name>
    <dbReference type="NCBI Taxonomy" id="591445"/>
    <lineage>
        <taxon>Eukaryota</taxon>
        <taxon>Metazoa</taxon>
        <taxon>Ecdysozoa</taxon>
        <taxon>Nematoda</taxon>
        <taxon>Chromadorea</taxon>
        <taxon>Rhabditida</taxon>
        <taxon>Tylenchina</taxon>
        <taxon>Panagrolaimomorpha</taxon>
        <taxon>Panagrolaimoidea</taxon>
        <taxon>Panagrolaimidae</taxon>
        <taxon>Panagrolaimus</taxon>
    </lineage>
</organism>
<dbReference type="WBParaSite" id="ES5_v2.g28500.t1">
    <property type="protein sequence ID" value="ES5_v2.g28500.t1"/>
    <property type="gene ID" value="ES5_v2.g28500"/>
</dbReference>
<reference evidence="2" key="1">
    <citation type="submission" date="2022-11" db="UniProtKB">
        <authorList>
            <consortium name="WormBaseParasite"/>
        </authorList>
    </citation>
    <scope>IDENTIFICATION</scope>
</reference>